<feature type="binding site" evidence="13">
    <location>
        <position position="171"/>
    </location>
    <ligand>
        <name>(2R)-3-phosphoglycerate</name>
        <dbReference type="ChEBI" id="CHEBI:58272"/>
    </ligand>
</feature>
<feature type="binding site" evidence="12 14">
    <location>
        <position position="222"/>
    </location>
    <ligand>
        <name>ATP</name>
        <dbReference type="ChEBI" id="CHEBI:30616"/>
    </ligand>
</feature>
<feature type="binding site" evidence="12">
    <location>
        <position position="171"/>
    </location>
    <ligand>
        <name>substrate</name>
    </ligand>
</feature>
<dbReference type="SUPFAM" id="SSF53748">
    <property type="entry name" value="Phosphoglycerate kinase"/>
    <property type="match status" value="1"/>
</dbReference>
<dbReference type="GO" id="GO:0005829">
    <property type="term" value="C:cytosol"/>
    <property type="evidence" value="ECO:0007669"/>
    <property type="project" value="TreeGrafter"/>
</dbReference>
<feature type="binding site" evidence="12">
    <location>
        <position position="52"/>
    </location>
    <ligand>
        <name>substrate</name>
    </ligand>
</feature>
<gene>
    <name evidence="12" type="primary">pgk</name>
    <name evidence="16" type="ORF">BGO89_01150</name>
</gene>
<keyword evidence="12" id="KW-0963">Cytoplasm</keyword>
<comment type="subcellular location">
    <subcellularLocation>
        <location evidence="12">Cytoplasm</location>
    </subcellularLocation>
</comment>
<dbReference type="InterPro" id="IPR036043">
    <property type="entry name" value="Phosphoglycerate_kinase_sf"/>
</dbReference>
<dbReference type="PANTHER" id="PTHR11406">
    <property type="entry name" value="PHOSPHOGLYCERATE KINASE"/>
    <property type="match status" value="1"/>
</dbReference>
<comment type="caution">
    <text evidence="16">The sequence shown here is derived from an EMBL/GenBank/DDBJ whole genome shotgun (WGS) entry which is preliminary data.</text>
</comment>
<dbReference type="CDD" id="cd00318">
    <property type="entry name" value="Phosphoglycerate_kinase"/>
    <property type="match status" value="1"/>
</dbReference>
<evidence type="ECO:0000256" key="4">
    <source>
        <dbReference type="ARBA" id="ARBA00011245"/>
    </source>
</evidence>
<evidence type="ECO:0000256" key="9">
    <source>
        <dbReference type="ARBA" id="ARBA00022777"/>
    </source>
</evidence>
<comment type="similarity">
    <text evidence="3 12 15">Belongs to the phosphoglycerate kinase family.</text>
</comment>
<evidence type="ECO:0000256" key="2">
    <source>
        <dbReference type="ARBA" id="ARBA00004838"/>
    </source>
</evidence>
<name>A0A1M3L6L7_9BACT</name>
<feature type="binding site" evidence="13">
    <location>
        <position position="52"/>
    </location>
    <ligand>
        <name>(2R)-3-phosphoglycerate</name>
        <dbReference type="ChEBI" id="CHEBI:58272"/>
    </ligand>
</feature>
<dbReference type="GO" id="GO:0005524">
    <property type="term" value="F:ATP binding"/>
    <property type="evidence" value="ECO:0007669"/>
    <property type="project" value="UniProtKB-KW"/>
</dbReference>
<feature type="binding site" evidence="12 14">
    <location>
        <begin position="373"/>
        <end position="376"/>
    </location>
    <ligand>
        <name>ATP</name>
        <dbReference type="ChEBI" id="CHEBI:30616"/>
    </ligand>
</feature>
<dbReference type="InterPro" id="IPR015824">
    <property type="entry name" value="Phosphoglycerate_kinase_N"/>
</dbReference>
<dbReference type="EMBL" id="MKVH01000002">
    <property type="protein sequence ID" value="OJX61223.1"/>
    <property type="molecule type" value="Genomic_DNA"/>
</dbReference>
<evidence type="ECO:0000313" key="16">
    <source>
        <dbReference type="EMBL" id="OJX61223.1"/>
    </source>
</evidence>
<organism evidence="16 17">
    <name type="scientific">Candidatus Kapaibacterium thiocyanatum</name>
    <dbReference type="NCBI Taxonomy" id="1895771"/>
    <lineage>
        <taxon>Bacteria</taxon>
        <taxon>Pseudomonadati</taxon>
        <taxon>Candidatus Kapaibacteriota</taxon>
        <taxon>Candidatus Kapaibacteriia</taxon>
        <taxon>Candidatus Kapaibacteriales</taxon>
        <taxon>Candidatus Kapaibacteriaceae</taxon>
        <taxon>Candidatus Kapaibacterium</taxon>
    </lineage>
</organism>
<sequence length="416" mass="44091">MGLFEPYRRPHDEGGEVIRLVTDVDVAGKRVLTRVDFNVPQDDAGHITDDSRIVESLPTIRSIVDRGGIAILMSHLGRPKGERKLKYSLRPIAAYMQERMPSLAGRQILFADDCVGQAAAETIGRAKPGDIVVLENLRFHNEEEANDPAFCAELRKNGDIYCNDAFGTAHRAHASTAGVTALFETTCAGLLLNKELDYLGKALQDPKRPLVSVMGGSKISGKIDVITALLGKCDAILIGGGMMFTFLKAKGVNVGSSLVEEDRVDLARAIMDEAAARNVRLLIPTDTVASSAFSNDADVKTVAVSEIGDGWMGLDIGPATVEAYIKEIRNAGTVVWNGPMGVFEMSRFAAGTEAIARAMAEATATGTITIVGGGDSAAAIAQFGYKDKVTHVSTGGGASLEFLEGKVLPGVAALDK</sequence>
<evidence type="ECO:0000256" key="13">
    <source>
        <dbReference type="PIRSR" id="PIRSR000724-1"/>
    </source>
</evidence>
<comment type="subunit">
    <text evidence="4 12">Monomer.</text>
</comment>
<protein>
    <recommendedName>
        <fullName evidence="6 12">Phosphoglycerate kinase</fullName>
        <ecNumber evidence="5 12">2.7.2.3</ecNumber>
    </recommendedName>
</protein>
<feature type="binding site" evidence="12 13">
    <location>
        <begin position="36"/>
        <end position="38"/>
    </location>
    <ligand>
        <name>substrate</name>
    </ligand>
</feature>
<keyword evidence="8 12" id="KW-0547">Nucleotide-binding</keyword>
<evidence type="ECO:0000256" key="8">
    <source>
        <dbReference type="ARBA" id="ARBA00022741"/>
    </source>
</evidence>
<evidence type="ECO:0000256" key="7">
    <source>
        <dbReference type="ARBA" id="ARBA00022679"/>
    </source>
</evidence>
<evidence type="ECO:0000256" key="3">
    <source>
        <dbReference type="ARBA" id="ARBA00008982"/>
    </source>
</evidence>
<dbReference type="GO" id="GO:0004618">
    <property type="term" value="F:phosphoglycerate kinase activity"/>
    <property type="evidence" value="ECO:0007669"/>
    <property type="project" value="UniProtKB-UniRule"/>
</dbReference>
<dbReference type="Pfam" id="PF00162">
    <property type="entry name" value="PGK"/>
    <property type="match status" value="1"/>
</dbReference>
<dbReference type="AlphaFoldDB" id="A0A1M3L6L7"/>
<dbReference type="STRING" id="1895771.BGO89_01150"/>
<proteinExistence type="inferred from homology"/>
<comment type="catalytic activity">
    <reaction evidence="1 12 15">
        <text>(2R)-3-phosphoglycerate + ATP = (2R)-3-phospho-glyceroyl phosphate + ADP</text>
        <dbReference type="Rhea" id="RHEA:14801"/>
        <dbReference type="ChEBI" id="CHEBI:30616"/>
        <dbReference type="ChEBI" id="CHEBI:57604"/>
        <dbReference type="ChEBI" id="CHEBI:58272"/>
        <dbReference type="ChEBI" id="CHEBI:456216"/>
        <dbReference type="EC" id="2.7.2.3"/>
    </reaction>
</comment>
<dbReference type="PRINTS" id="PR00477">
    <property type="entry name" value="PHGLYCKINASE"/>
</dbReference>
<evidence type="ECO:0000256" key="11">
    <source>
        <dbReference type="ARBA" id="ARBA00023152"/>
    </source>
</evidence>
<accession>A0A1M3L6L7</accession>
<evidence type="ECO:0000313" key="17">
    <source>
        <dbReference type="Proteomes" id="UP000184233"/>
    </source>
</evidence>
<feature type="binding site" evidence="12 14">
    <location>
        <position position="313"/>
    </location>
    <ligand>
        <name>ATP</name>
        <dbReference type="ChEBI" id="CHEBI:30616"/>
    </ligand>
</feature>
<dbReference type="HAMAP" id="MF_00145">
    <property type="entry name" value="Phosphoglyc_kinase"/>
    <property type="match status" value="1"/>
</dbReference>
<dbReference type="Proteomes" id="UP000184233">
    <property type="component" value="Unassembled WGS sequence"/>
</dbReference>
<feature type="binding site" evidence="12">
    <location>
        <position position="138"/>
    </location>
    <ligand>
        <name>substrate</name>
    </ligand>
</feature>
<dbReference type="PIRSF" id="PIRSF000724">
    <property type="entry name" value="Pgk"/>
    <property type="match status" value="1"/>
</dbReference>
<keyword evidence="7 12" id="KW-0808">Transferase</keyword>
<dbReference type="FunFam" id="3.40.50.1260:FF:000003">
    <property type="entry name" value="Phosphoglycerate kinase"/>
    <property type="match status" value="1"/>
</dbReference>
<feature type="binding site" evidence="13">
    <location>
        <position position="138"/>
    </location>
    <ligand>
        <name>(2R)-3-phosphoglycerate</name>
        <dbReference type="ChEBI" id="CHEBI:58272"/>
    </ligand>
</feature>
<reference evidence="16 17" key="1">
    <citation type="submission" date="2016-09" db="EMBL/GenBank/DDBJ databases">
        <title>Genome-resolved meta-omics ties microbial dynamics to process performance in biotechnology for thiocyanate degradation.</title>
        <authorList>
            <person name="Kantor R.S."/>
            <person name="Huddy R.J."/>
            <person name="Iyer R."/>
            <person name="Thomas B.C."/>
            <person name="Brown C.T."/>
            <person name="Anantharaman K."/>
            <person name="Tringe S."/>
            <person name="Hettich R.L."/>
            <person name="Harrison S.T."/>
            <person name="Banfield J.F."/>
        </authorList>
    </citation>
    <scope>NUCLEOTIDE SEQUENCE [LARGE SCALE GENOMIC DNA]</scope>
    <source>
        <strain evidence="16">59-99</strain>
    </source>
</reference>
<evidence type="ECO:0000256" key="12">
    <source>
        <dbReference type="HAMAP-Rule" id="MF_00145"/>
    </source>
</evidence>
<feature type="binding site" evidence="12 14">
    <location>
        <position position="344"/>
    </location>
    <ligand>
        <name>ATP</name>
        <dbReference type="ChEBI" id="CHEBI:30616"/>
    </ligand>
</feature>
<keyword evidence="9 12" id="KW-0418">Kinase</keyword>
<evidence type="ECO:0000256" key="6">
    <source>
        <dbReference type="ARBA" id="ARBA00016471"/>
    </source>
</evidence>
<dbReference type="InterPro" id="IPR001576">
    <property type="entry name" value="Phosphoglycerate_kinase"/>
</dbReference>
<comment type="pathway">
    <text evidence="2 12">Carbohydrate degradation; glycolysis; pyruvate from D-glyceraldehyde 3-phosphate: step 2/5.</text>
</comment>
<feature type="binding site" evidence="12 13">
    <location>
        <begin position="75"/>
        <end position="78"/>
    </location>
    <ligand>
        <name>substrate</name>
    </ligand>
</feature>
<dbReference type="GO" id="GO:0006096">
    <property type="term" value="P:glycolytic process"/>
    <property type="evidence" value="ECO:0007669"/>
    <property type="project" value="UniProtKB-UniRule"/>
</dbReference>
<dbReference type="FunFam" id="3.40.50.1260:FF:000006">
    <property type="entry name" value="Phosphoglycerate kinase"/>
    <property type="match status" value="1"/>
</dbReference>
<dbReference type="UniPathway" id="UPA00109">
    <property type="reaction ID" value="UER00185"/>
</dbReference>
<dbReference type="Gene3D" id="3.40.50.1260">
    <property type="entry name" value="Phosphoglycerate kinase, N-terminal domain"/>
    <property type="match status" value="2"/>
</dbReference>
<evidence type="ECO:0000256" key="15">
    <source>
        <dbReference type="RuleBase" id="RU000532"/>
    </source>
</evidence>
<dbReference type="EC" id="2.7.2.3" evidence="5 12"/>
<evidence type="ECO:0000256" key="10">
    <source>
        <dbReference type="ARBA" id="ARBA00022840"/>
    </source>
</evidence>
<keyword evidence="11 12" id="KW-0324">Glycolysis</keyword>
<evidence type="ECO:0000256" key="1">
    <source>
        <dbReference type="ARBA" id="ARBA00000642"/>
    </source>
</evidence>
<evidence type="ECO:0000256" key="5">
    <source>
        <dbReference type="ARBA" id="ARBA00013061"/>
    </source>
</evidence>
<dbReference type="GO" id="GO:0043531">
    <property type="term" value="F:ADP binding"/>
    <property type="evidence" value="ECO:0007669"/>
    <property type="project" value="TreeGrafter"/>
</dbReference>
<dbReference type="PANTHER" id="PTHR11406:SF23">
    <property type="entry name" value="PHOSPHOGLYCERATE KINASE 1, CHLOROPLASTIC-RELATED"/>
    <property type="match status" value="1"/>
</dbReference>
<evidence type="ECO:0000256" key="14">
    <source>
        <dbReference type="PIRSR" id="PIRSR000724-2"/>
    </source>
</evidence>
<keyword evidence="10 12" id="KW-0067">ATP-binding</keyword>
<dbReference type="GO" id="GO:0006094">
    <property type="term" value="P:gluconeogenesis"/>
    <property type="evidence" value="ECO:0007669"/>
    <property type="project" value="TreeGrafter"/>
</dbReference>